<protein>
    <submittedName>
        <fullName evidence="3">SAP domain-containing protein</fullName>
    </submittedName>
</protein>
<keyword evidence="4" id="KW-1185">Reference proteome</keyword>
<feature type="region of interest" description="Disordered" evidence="1">
    <location>
        <begin position="19"/>
        <end position="54"/>
    </location>
</feature>
<reference evidence="3 4" key="1">
    <citation type="submission" date="2022-08" db="EMBL/GenBank/DDBJ databases">
        <title>Polyphasic taxonomy analysis of Qipengyuania sp.RS5-5.</title>
        <authorList>
            <person name="Xamxidin M."/>
            <person name="Wu M."/>
        </authorList>
    </citation>
    <scope>NUCLEOTIDE SEQUENCE [LARGE SCALE GENOMIC DNA]</scope>
    <source>
        <strain evidence="3 4">RS5-5</strain>
    </source>
</reference>
<dbReference type="Proteomes" id="UP001206067">
    <property type="component" value="Unassembled WGS sequence"/>
</dbReference>
<dbReference type="SUPFAM" id="SSF68906">
    <property type="entry name" value="SAP domain"/>
    <property type="match status" value="1"/>
</dbReference>
<evidence type="ECO:0000313" key="4">
    <source>
        <dbReference type="Proteomes" id="UP001206067"/>
    </source>
</evidence>
<gene>
    <name evidence="3" type="ORF">NSO95_05970</name>
</gene>
<organism evidence="3 4">
    <name type="scientific">Parerythrobacter lacustris</name>
    <dbReference type="NCBI Taxonomy" id="2969984"/>
    <lineage>
        <taxon>Bacteria</taxon>
        <taxon>Pseudomonadati</taxon>
        <taxon>Pseudomonadota</taxon>
        <taxon>Alphaproteobacteria</taxon>
        <taxon>Sphingomonadales</taxon>
        <taxon>Erythrobacteraceae</taxon>
        <taxon>Parerythrobacter</taxon>
    </lineage>
</organism>
<dbReference type="InterPro" id="IPR003034">
    <property type="entry name" value="SAP_dom"/>
</dbReference>
<evidence type="ECO:0000313" key="3">
    <source>
        <dbReference type="EMBL" id="MCR2833483.1"/>
    </source>
</evidence>
<feature type="domain" description="SAP" evidence="2">
    <location>
        <begin position="57"/>
        <end position="91"/>
    </location>
</feature>
<dbReference type="PROSITE" id="PS50800">
    <property type="entry name" value="SAP"/>
    <property type="match status" value="1"/>
</dbReference>
<dbReference type="RefSeq" id="WP_257595247.1">
    <property type="nucleotide sequence ID" value="NZ_JANKHH010000003.1"/>
</dbReference>
<feature type="compositionally biased region" description="Acidic residues" evidence="1">
    <location>
        <begin position="94"/>
        <end position="110"/>
    </location>
</feature>
<dbReference type="Pfam" id="PF02037">
    <property type="entry name" value="SAP"/>
    <property type="match status" value="1"/>
</dbReference>
<evidence type="ECO:0000259" key="2">
    <source>
        <dbReference type="PROSITE" id="PS50800"/>
    </source>
</evidence>
<dbReference type="EMBL" id="JANKHH010000003">
    <property type="protein sequence ID" value="MCR2833483.1"/>
    <property type="molecule type" value="Genomic_DNA"/>
</dbReference>
<comment type="caution">
    <text evidence="3">The sequence shown here is derived from an EMBL/GenBank/DDBJ whole genome shotgun (WGS) entry which is preliminary data.</text>
</comment>
<dbReference type="InterPro" id="IPR036361">
    <property type="entry name" value="SAP_dom_sf"/>
</dbReference>
<sequence>MSVYRTNVALLVNGDRVEKGTEVELSDEKAAGFDPVDLSPVSGVPTPAEEPEEVVSLEDMNLAQLKDRAKELGLSTGGSKADLQERIQLHLDGNADEDAAEEPEEGTEGA</sequence>
<name>A0ABT1XPA5_9SPHN</name>
<proteinExistence type="predicted"/>
<dbReference type="Gene3D" id="1.10.720.30">
    <property type="entry name" value="SAP domain"/>
    <property type="match status" value="1"/>
</dbReference>
<feature type="region of interest" description="Disordered" evidence="1">
    <location>
        <begin position="74"/>
        <end position="110"/>
    </location>
</feature>
<accession>A0ABT1XPA5</accession>
<feature type="compositionally biased region" description="Basic and acidic residues" evidence="1">
    <location>
        <begin position="19"/>
        <end position="31"/>
    </location>
</feature>
<evidence type="ECO:0000256" key="1">
    <source>
        <dbReference type="SAM" id="MobiDB-lite"/>
    </source>
</evidence>
<dbReference type="SMART" id="SM00513">
    <property type="entry name" value="SAP"/>
    <property type="match status" value="1"/>
</dbReference>